<feature type="transmembrane region" description="Helical" evidence="1">
    <location>
        <begin position="322"/>
        <end position="342"/>
    </location>
</feature>
<keyword evidence="1" id="KW-0812">Transmembrane</keyword>
<evidence type="ECO:0000313" key="3">
    <source>
        <dbReference type="Proteomes" id="UP000823849"/>
    </source>
</evidence>
<feature type="transmembrane region" description="Helical" evidence="1">
    <location>
        <begin position="111"/>
        <end position="132"/>
    </location>
</feature>
<reference evidence="2" key="1">
    <citation type="journal article" date="2021" name="PeerJ">
        <title>Extensive microbial diversity within the chicken gut microbiome revealed by metagenomics and culture.</title>
        <authorList>
            <person name="Gilroy R."/>
            <person name="Ravi A."/>
            <person name="Getino M."/>
            <person name="Pursley I."/>
            <person name="Horton D.L."/>
            <person name="Alikhan N.F."/>
            <person name="Baker D."/>
            <person name="Gharbi K."/>
            <person name="Hall N."/>
            <person name="Watson M."/>
            <person name="Adriaenssens E.M."/>
            <person name="Foster-Nyarko E."/>
            <person name="Jarju S."/>
            <person name="Secka A."/>
            <person name="Antonio M."/>
            <person name="Oren A."/>
            <person name="Chaudhuri R.R."/>
            <person name="La Ragione R."/>
            <person name="Hildebrand F."/>
            <person name="Pallen M.J."/>
        </authorList>
    </citation>
    <scope>NUCLEOTIDE SEQUENCE</scope>
    <source>
        <strain evidence="2">CHK185-5351</strain>
    </source>
</reference>
<dbReference type="Pfam" id="PF16962">
    <property type="entry name" value="ABC_export"/>
    <property type="match status" value="1"/>
</dbReference>
<feature type="transmembrane region" description="Helical" evidence="1">
    <location>
        <begin position="25"/>
        <end position="43"/>
    </location>
</feature>
<dbReference type="InterPro" id="IPR031584">
    <property type="entry name" value="Put_ABC_export"/>
</dbReference>
<feature type="transmembrane region" description="Helical" evidence="1">
    <location>
        <begin position="234"/>
        <end position="254"/>
    </location>
</feature>
<dbReference type="EMBL" id="DWWU01000030">
    <property type="protein sequence ID" value="HJC15550.1"/>
    <property type="molecule type" value="Genomic_DNA"/>
</dbReference>
<organism evidence="2 3">
    <name type="scientific">Candidatus Fusicatenibacter intestinigallinarum</name>
    <dbReference type="NCBI Taxonomy" id="2838598"/>
    <lineage>
        <taxon>Bacteria</taxon>
        <taxon>Bacillati</taxon>
        <taxon>Bacillota</taxon>
        <taxon>Clostridia</taxon>
        <taxon>Lachnospirales</taxon>
        <taxon>Lachnospiraceae</taxon>
        <taxon>Fusicatenibacter</taxon>
    </lineage>
</organism>
<evidence type="ECO:0000313" key="2">
    <source>
        <dbReference type="EMBL" id="HJC15550.1"/>
    </source>
</evidence>
<keyword evidence="1" id="KW-0472">Membrane</keyword>
<comment type="caution">
    <text evidence="2">The sequence shown here is derived from an EMBL/GenBank/DDBJ whole genome shotgun (WGS) entry which is preliminary data.</text>
</comment>
<dbReference type="AlphaFoldDB" id="A0A9D2SMG4"/>
<reference evidence="2" key="2">
    <citation type="submission" date="2021-04" db="EMBL/GenBank/DDBJ databases">
        <authorList>
            <person name="Gilroy R."/>
        </authorList>
    </citation>
    <scope>NUCLEOTIDE SEQUENCE</scope>
    <source>
        <strain evidence="2">CHK185-5351</strain>
    </source>
</reference>
<name>A0A9D2SMG4_9FIRM</name>
<gene>
    <name evidence="2" type="ORF">H9705_06955</name>
</gene>
<feature type="transmembrane region" description="Helical" evidence="1">
    <location>
        <begin position="466"/>
        <end position="490"/>
    </location>
</feature>
<feature type="transmembrane region" description="Helical" evidence="1">
    <location>
        <begin position="58"/>
        <end position="77"/>
    </location>
</feature>
<feature type="transmembrane region" description="Helical" evidence="1">
    <location>
        <begin position="496"/>
        <end position="518"/>
    </location>
</feature>
<evidence type="ECO:0000256" key="1">
    <source>
        <dbReference type="SAM" id="Phobius"/>
    </source>
</evidence>
<dbReference type="Proteomes" id="UP000823849">
    <property type="component" value="Unassembled WGS sequence"/>
</dbReference>
<proteinExistence type="predicted"/>
<keyword evidence="1" id="KW-1133">Transmembrane helix</keyword>
<feature type="transmembrane region" description="Helical" evidence="1">
    <location>
        <begin position="354"/>
        <end position="373"/>
    </location>
</feature>
<protein>
    <submittedName>
        <fullName evidence="2">ABC exporter domain-containing protein</fullName>
    </submittedName>
</protein>
<sequence length="526" mass="58754">MNSLIYVWKRSVVNTLKKLIRKPAFWVYLLILGFYAFIMYHSILEELMKRGMNRPETLVAAVSALILYLSPLSYSAYAKRQGMLFRNSDVHFIFPSPVSPKLCLLYGQAKTLLPGLCVELLAAILGTLWFRIPPLKMLVYFTVIGGIGTVMEAALVICLYGNERLKKETLARLGYLLYGIVVLLLLLGFWYLRQEGFRFSAVTGYLSSPGIQMIPLVGWQIAAVRLLLLGPDSVNTVGTVLFLLSACGLLSAAVRMKCTGECFEDAMQFADNYEQVLEQKKKNGTGVLPKNRKLKKVRVEWRGTGAKAILFRQWLEYRKERFFLFNAATLVNLAVGCVLIYLDRTGRLEVPQEFKVYVLLALAAYLMLVFGSLPNKWTKELENPYVFLIPDRPVYKIWYATCLEHVKSAVNMILLVFPAGVAMGVRPLLLVLLVWIGAAAGGVRIYSDTITRAVLGNAFGSTGRSLLQMVIAWTFIGIAIPFFLAGLFLLGETAAFLAAGLYLTAAAFVLMLAGSQAFTRMELQEM</sequence>
<accession>A0A9D2SMG4</accession>
<feature type="transmembrane region" description="Helical" evidence="1">
    <location>
        <begin position="138"/>
        <end position="161"/>
    </location>
</feature>
<feature type="transmembrane region" description="Helical" evidence="1">
    <location>
        <begin position="173"/>
        <end position="192"/>
    </location>
</feature>